<feature type="compositionally biased region" description="Acidic residues" evidence="4">
    <location>
        <begin position="133"/>
        <end position="149"/>
    </location>
</feature>
<feature type="region of interest" description="Disordered" evidence="4">
    <location>
        <begin position="381"/>
        <end position="407"/>
    </location>
</feature>
<accession>A0AAD4MVC9</accession>
<dbReference type="GO" id="GO:0005634">
    <property type="term" value="C:nucleus"/>
    <property type="evidence" value="ECO:0007669"/>
    <property type="project" value="UniProtKB-SubCell"/>
</dbReference>
<gene>
    <name evidence="5" type="ORF">DdX_13961</name>
</gene>
<dbReference type="InterPro" id="IPR024146">
    <property type="entry name" value="Claspin"/>
</dbReference>
<feature type="region of interest" description="Disordered" evidence="4">
    <location>
        <begin position="1"/>
        <end position="28"/>
    </location>
</feature>
<dbReference type="PANTHER" id="PTHR14396">
    <property type="entry name" value="CLASPIN"/>
    <property type="match status" value="1"/>
</dbReference>
<dbReference type="PANTHER" id="PTHR14396:SF10">
    <property type="entry name" value="CLASPIN"/>
    <property type="match status" value="1"/>
</dbReference>
<dbReference type="AlphaFoldDB" id="A0AAD4MVC9"/>
<keyword evidence="3" id="KW-0539">Nucleus</keyword>
<reference evidence="5" key="1">
    <citation type="submission" date="2022-01" db="EMBL/GenBank/DDBJ databases">
        <title>Genome Sequence Resource for Two Populations of Ditylenchus destructor, the Migratory Endoparasitic Phytonematode.</title>
        <authorList>
            <person name="Zhang H."/>
            <person name="Lin R."/>
            <person name="Xie B."/>
        </authorList>
    </citation>
    <scope>NUCLEOTIDE SEQUENCE</scope>
    <source>
        <strain evidence="5">BazhouSP</strain>
    </source>
</reference>
<feature type="compositionally biased region" description="Polar residues" evidence="4">
    <location>
        <begin position="1"/>
        <end position="17"/>
    </location>
</feature>
<protein>
    <submittedName>
        <fullName evidence="5">Claspin</fullName>
    </submittedName>
</protein>
<comment type="subcellular location">
    <subcellularLocation>
        <location evidence="1">Nucleus</location>
    </subcellularLocation>
</comment>
<evidence type="ECO:0000256" key="3">
    <source>
        <dbReference type="ARBA" id="ARBA00023242"/>
    </source>
</evidence>
<evidence type="ECO:0000256" key="1">
    <source>
        <dbReference type="ARBA" id="ARBA00004123"/>
    </source>
</evidence>
<keyword evidence="6" id="KW-1185">Reference proteome</keyword>
<keyword evidence="2" id="KW-0597">Phosphoprotein</keyword>
<dbReference type="GO" id="GO:0007095">
    <property type="term" value="P:mitotic G2 DNA damage checkpoint signaling"/>
    <property type="evidence" value="ECO:0007669"/>
    <property type="project" value="TreeGrafter"/>
</dbReference>
<dbReference type="EMBL" id="JAKKPZ010000062">
    <property type="protein sequence ID" value="KAI1704879.1"/>
    <property type="molecule type" value="Genomic_DNA"/>
</dbReference>
<proteinExistence type="predicted"/>
<dbReference type="GO" id="GO:0033314">
    <property type="term" value="P:mitotic DNA replication checkpoint signaling"/>
    <property type="evidence" value="ECO:0007669"/>
    <property type="project" value="TreeGrafter"/>
</dbReference>
<dbReference type="Proteomes" id="UP001201812">
    <property type="component" value="Unassembled WGS sequence"/>
</dbReference>
<name>A0AAD4MVC9_9BILA</name>
<evidence type="ECO:0000313" key="6">
    <source>
        <dbReference type="Proteomes" id="UP001201812"/>
    </source>
</evidence>
<dbReference type="GO" id="GO:0010997">
    <property type="term" value="F:anaphase-promoting complex binding"/>
    <property type="evidence" value="ECO:0007669"/>
    <property type="project" value="TreeGrafter"/>
</dbReference>
<feature type="compositionally biased region" description="Basic and acidic residues" evidence="4">
    <location>
        <begin position="101"/>
        <end position="130"/>
    </location>
</feature>
<feature type="region of interest" description="Disordered" evidence="4">
    <location>
        <begin position="42"/>
        <end position="166"/>
    </location>
</feature>
<organism evidence="5 6">
    <name type="scientific">Ditylenchus destructor</name>
    <dbReference type="NCBI Taxonomy" id="166010"/>
    <lineage>
        <taxon>Eukaryota</taxon>
        <taxon>Metazoa</taxon>
        <taxon>Ecdysozoa</taxon>
        <taxon>Nematoda</taxon>
        <taxon>Chromadorea</taxon>
        <taxon>Rhabditida</taxon>
        <taxon>Tylenchina</taxon>
        <taxon>Tylenchomorpha</taxon>
        <taxon>Sphaerularioidea</taxon>
        <taxon>Anguinidae</taxon>
        <taxon>Anguininae</taxon>
        <taxon>Ditylenchus</taxon>
    </lineage>
</organism>
<comment type="caution">
    <text evidence="5">The sequence shown here is derived from an EMBL/GenBank/DDBJ whole genome shotgun (WGS) entry which is preliminary data.</text>
</comment>
<evidence type="ECO:0000256" key="4">
    <source>
        <dbReference type="SAM" id="MobiDB-lite"/>
    </source>
</evidence>
<sequence length="445" mass="50327">MEMTCNSPVLDQFNSATPPILHSGSKKPCSAAHRKLQAILESGQLDANSQPKTFAPKSPATGEISLEDDDDGKSSRKRKAENDPLEEWFARKLSSYKGAKHHEEEVMESKKPKVVKYTEMKKELEQKLSNDDNSMDSESESSQDEEEPELGYANKQHPTLPPGESQQIRSISEDFNEALFLCSGTFEDEGDKPRQNVTLRDFLEDEASLSGDDVGSDIEELGSEFDEYEAEEGDNDELPDEEEIRDNLVKQYMKQTNDEEERRLLKMQEHFLYDADLHGRDMDRSFRFRMRDDLNIDWSKILGDLKDEENALSTTDGDDDDAANIALRERKVEYLKWKLEQENKKPKESLDESIGSEIFCSQSSLLSIGQKILSRKKVLTSTADKPKDQPEAAPSQSSDVVSSPSMLNRDSLLKKASMLGSILKEKPSGSNSHTVQRILFTSMKH</sequence>
<evidence type="ECO:0000313" key="5">
    <source>
        <dbReference type="EMBL" id="KAI1704879.1"/>
    </source>
</evidence>
<feature type="compositionally biased region" description="Low complexity" evidence="4">
    <location>
        <begin position="394"/>
        <end position="405"/>
    </location>
</feature>
<evidence type="ECO:0000256" key="2">
    <source>
        <dbReference type="ARBA" id="ARBA00022553"/>
    </source>
</evidence>